<dbReference type="SUPFAM" id="SSF56436">
    <property type="entry name" value="C-type lectin-like"/>
    <property type="match status" value="1"/>
</dbReference>
<dbReference type="InterPro" id="IPR001304">
    <property type="entry name" value="C-type_lectin-like"/>
</dbReference>
<sequence>MTVIVNAVEINLNLCDDWVAYNKEKCFKVIPKRMDKTLAQSECTKLDPKASLMIITSSDEQEFVNKMLTNYSQYTDKVWTGMTNVKTADVYNNWVDGIPYEYTTQITMTRNYNNNYQDTIKM</sequence>
<dbReference type="AlphaFoldDB" id="A0A7R9LJ02"/>
<dbReference type="CDD" id="cd00037">
    <property type="entry name" value="CLECT"/>
    <property type="match status" value="1"/>
</dbReference>
<evidence type="ECO:0000313" key="2">
    <source>
        <dbReference type="EMBL" id="CAD7642623.1"/>
    </source>
</evidence>
<dbReference type="OrthoDB" id="6337382at2759"/>
<dbReference type="InterPro" id="IPR016186">
    <property type="entry name" value="C-type_lectin-like/link_sf"/>
</dbReference>
<dbReference type="EMBL" id="OC882148">
    <property type="protein sequence ID" value="CAD7642623.1"/>
    <property type="molecule type" value="Genomic_DNA"/>
</dbReference>
<protein>
    <recommendedName>
        <fullName evidence="1">C-type lectin domain-containing protein</fullName>
    </recommendedName>
</protein>
<gene>
    <name evidence="2" type="ORF">OSB1V03_LOCUS19237</name>
</gene>
<dbReference type="SMART" id="SM00034">
    <property type="entry name" value="CLECT"/>
    <property type="match status" value="1"/>
</dbReference>
<keyword evidence="3" id="KW-1185">Reference proteome</keyword>
<evidence type="ECO:0000313" key="3">
    <source>
        <dbReference type="Proteomes" id="UP000759131"/>
    </source>
</evidence>
<proteinExistence type="predicted"/>
<dbReference type="Proteomes" id="UP000759131">
    <property type="component" value="Unassembled WGS sequence"/>
</dbReference>
<dbReference type="PROSITE" id="PS50041">
    <property type="entry name" value="C_TYPE_LECTIN_2"/>
    <property type="match status" value="1"/>
</dbReference>
<dbReference type="Pfam" id="PF00059">
    <property type="entry name" value="Lectin_C"/>
    <property type="match status" value="1"/>
</dbReference>
<name>A0A7R9LJ02_9ACAR</name>
<reference evidence="2" key="1">
    <citation type="submission" date="2020-11" db="EMBL/GenBank/DDBJ databases">
        <authorList>
            <person name="Tran Van P."/>
        </authorList>
    </citation>
    <scope>NUCLEOTIDE SEQUENCE</scope>
</reference>
<feature type="non-terminal residue" evidence="2">
    <location>
        <position position="122"/>
    </location>
</feature>
<dbReference type="EMBL" id="CAJPIZ010027573">
    <property type="protein sequence ID" value="CAG2119288.1"/>
    <property type="molecule type" value="Genomic_DNA"/>
</dbReference>
<evidence type="ECO:0000259" key="1">
    <source>
        <dbReference type="PROSITE" id="PS50041"/>
    </source>
</evidence>
<dbReference type="Gene3D" id="3.10.100.10">
    <property type="entry name" value="Mannose-Binding Protein A, subunit A"/>
    <property type="match status" value="1"/>
</dbReference>
<feature type="domain" description="C-type lectin" evidence="1">
    <location>
        <begin position="22"/>
        <end position="122"/>
    </location>
</feature>
<organism evidence="2">
    <name type="scientific">Medioppia subpectinata</name>
    <dbReference type="NCBI Taxonomy" id="1979941"/>
    <lineage>
        <taxon>Eukaryota</taxon>
        <taxon>Metazoa</taxon>
        <taxon>Ecdysozoa</taxon>
        <taxon>Arthropoda</taxon>
        <taxon>Chelicerata</taxon>
        <taxon>Arachnida</taxon>
        <taxon>Acari</taxon>
        <taxon>Acariformes</taxon>
        <taxon>Sarcoptiformes</taxon>
        <taxon>Oribatida</taxon>
        <taxon>Brachypylina</taxon>
        <taxon>Oppioidea</taxon>
        <taxon>Oppiidae</taxon>
        <taxon>Medioppia</taxon>
    </lineage>
</organism>
<accession>A0A7R9LJ02</accession>
<dbReference type="InterPro" id="IPR016187">
    <property type="entry name" value="CTDL_fold"/>
</dbReference>